<evidence type="ECO:0000256" key="1">
    <source>
        <dbReference type="SAM" id="MobiDB-lite"/>
    </source>
</evidence>
<feature type="region of interest" description="Disordered" evidence="1">
    <location>
        <begin position="132"/>
        <end position="152"/>
    </location>
</feature>
<feature type="compositionally biased region" description="Basic residues" evidence="1">
    <location>
        <begin position="35"/>
        <end position="48"/>
    </location>
</feature>
<feature type="region of interest" description="Disordered" evidence="1">
    <location>
        <begin position="1"/>
        <end position="58"/>
    </location>
</feature>
<accession>A0A8J5TKH7</accession>
<gene>
    <name evidence="2" type="ORF">GUJ93_ZPchr0007g3147</name>
</gene>
<dbReference type="AlphaFoldDB" id="A0A8J5TKH7"/>
<reference evidence="2" key="1">
    <citation type="journal article" date="2021" name="bioRxiv">
        <title>Whole Genome Assembly and Annotation of Northern Wild Rice, Zizania palustris L., Supports a Whole Genome Duplication in the Zizania Genus.</title>
        <authorList>
            <person name="Haas M."/>
            <person name="Kono T."/>
            <person name="Macchietto M."/>
            <person name="Millas R."/>
            <person name="McGilp L."/>
            <person name="Shao M."/>
            <person name="Duquette J."/>
            <person name="Hirsch C.N."/>
            <person name="Kimball J."/>
        </authorList>
    </citation>
    <scope>NUCLEOTIDE SEQUENCE</scope>
    <source>
        <tissue evidence="2">Fresh leaf tissue</tissue>
    </source>
</reference>
<dbReference type="EMBL" id="JAAALK010000282">
    <property type="protein sequence ID" value="KAG8081486.1"/>
    <property type="molecule type" value="Genomic_DNA"/>
</dbReference>
<protein>
    <submittedName>
        <fullName evidence="2">Uncharacterized protein</fullName>
    </submittedName>
</protein>
<proteinExistence type="predicted"/>
<sequence>MSAYVRPKPRNQLRDREKPRACPAILAPPPVPCRPQHRHRSPPPRGRPRTALLAPAPRRASAPRLFLRQVVAPCCAPAPPPCNTAECRHPNLLTAGHRISLPPPLASSLPDEHFFLDYDAINDPESYLEIPPSPFADQGKSSNPLVEIVDHH</sequence>
<evidence type="ECO:0000313" key="2">
    <source>
        <dbReference type="EMBL" id="KAG8081486.1"/>
    </source>
</evidence>
<feature type="compositionally biased region" description="Low complexity" evidence="1">
    <location>
        <begin position="49"/>
        <end position="58"/>
    </location>
</feature>
<dbReference type="Proteomes" id="UP000729402">
    <property type="component" value="Unassembled WGS sequence"/>
</dbReference>
<name>A0A8J5TKH7_ZIZPA</name>
<comment type="caution">
    <text evidence="2">The sequence shown here is derived from an EMBL/GenBank/DDBJ whole genome shotgun (WGS) entry which is preliminary data.</text>
</comment>
<organism evidence="2 3">
    <name type="scientific">Zizania palustris</name>
    <name type="common">Northern wild rice</name>
    <dbReference type="NCBI Taxonomy" id="103762"/>
    <lineage>
        <taxon>Eukaryota</taxon>
        <taxon>Viridiplantae</taxon>
        <taxon>Streptophyta</taxon>
        <taxon>Embryophyta</taxon>
        <taxon>Tracheophyta</taxon>
        <taxon>Spermatophyta</taxon>
        <taxon>Magnoliopsida</taxon>
        <taxon>Liliopsida</taxon>
        <taxon>Poales</taxon>
        <taxon>Poaceae</taxon>
        <taxon>BOP clade</taxon>
        <taxon>Oryzoideae</taxon>
        <taxon>Oryzeae</taxon>
        <taxon>Zizaniinae</taxon>
        <taxon>Zizania</taxon>
    </lineage>
</organism>
<reference evidence="2" key="2">
    <citation type="submission" date="2021-02" db="EMBL/GenBank/DDBJ databases">
        <authorList>
            <person name="Kimball J.A."/>
            <person name="Haas M.W."/>
            <person name="Macchietto M."/>
            <person name="Kono T."/>
            <person name="Duquette J."/>
            <person name="Shao M."/>
        </authorList>
    </citation>
    <scope>NUCLEOTIDE SEQUENCE</scope>
    <source>
        <tissue evidence="2">Fresh leaf tissue</tissue>
    </source>
</reference>
<keyword evidence="3" id="KW-1185">Reference proteome</keyword>
<evidence type="ECO:0000313" key="3">
    <source>
        <dbReference type="Proteomes" id="UP000729402"/>
    </source>
</evidence>